<evidence type="ECO:0000256" key="6">
    <source>
        <dbReference type="HAMAP-Rule" id="MF_00756"/>
    </source>
</evidence>
<dbReference type="Pfam" id="PF01876">
    <property type="entry name" value="RNase_P_p30"/>
    <property type="match status" value="1"/>
</dbReference>
<keyword evidence="2 6" id="KW-0819">tRNA processing</keyword>
<dbReference type="GO" id="GO:0005737">
    <property type="term" value="C:cytoplasm"/>
    <property type="evidence" value="ECO:0007669"/>
    <property type="project" value="UniProtKB-SubCell"/>
</dbReference>
<gene>
    <name evidence="6" type="primary">rnp3</name>
    <name evidence="7" type="ordered locus">Halru_1779</name>
</gene>
<evidence type="ECO:0000256" key="1">
    <source>
        <dbReference type="ARBA" id="ARBA00022490"/>
    </source>
</evidence>
<evidence type="ECO:0000313" key="8">
    <source>
        <dbReference type="Proteomes" id="UP000010846"/>
    </source>
</evidence>
<dbReference type="KEGG" id="hru:Halru_1779"/>
<keyword evidence="8" id="KW-1185">Reference proteome</keyword>
<evidence type="ECO:0000256" key="4">
    <source>
        <dbReference type="ARBA" id="ARBA00022759"/>
    </source>
</evidence>
<dbReference type="EMBL" id="CP003050">
    <property type="protein sequence ID" value="AGB16378.1"/>
    <property type="molecule type" value="Genomic_DNA"/>
</dbReference>
<dbReference type="STRING" id="797302.Halru_1779"/>
<dbReference type="GO" id="GO:0001682">
    <property type="term" value="P:tRNA 5'-leader removal"/>
    <property type="evidence" value="ECO:0007669"/>
    <property type="project" value="UniProtKB-UniRule"/>
</dbReference>
<organism evidence="7 8">
    <name type="scientific">Halovivax ruber (strain DSM 18193 / JCM 13892 / XH-70)</name>
    <dbReference type="NCBI Taxonomy" id="797302"/>
    <lineage>
        <taxon>Archaea</taxon>
        <taxon>Methanobacteriati</taxon>
        <taxon>Methanobacteriota</taxon>
        <taxon>Stenosarchaea group</taxon>
        <taxon>Halobacteria</taxon>
        <taxon>Halobacteriales</taxon>
        <taxon>Natrialbaceae</taxon>
        <taxon>Halovivax</taxon>
    </lineage>
</organism>
<evidence type="ECO:0000313" key="7">
    <source>
        <dbReference type="EMBL" id="AGB16378.1"/>
    </source>
</evidence>
<dbReference type="Proteomes" id="UP000010846">
    <property type="component" value="Chromosome"/>
</dbReference>
<dbReference type="HAMAP" id="MF_00756">
    <property type="entry name" value="RNase_P_3"/>
    <property type="match status" value="1"/>
</dbReference>
<keyword evidence="3 6" id="KW-0540">Nuclease</keyword>
<dbReference type="GO" id="GO:0030677">
    <property type="term" value="C:ribonuclease P complex"/>
    <property type="evidence" value="ECO:0007669"/>
    <property type="project" value="UniProtKB-UniRule"/>
</dbReference>
<keyword evidence="1 6" id="KW-0963">Cytoplasm</keyword>
<reference evidence="7" key="1">
    <citation type="submission" date="2011-09" db="EMBL/GenBank/DDBJ databases">
        <title>Complete sequence of Halovivax ruber XH-70.</title>
        <authorList>
            <consortium name="US DOE Joint Genome Institute"/>
            <person name="Lucas S."/>
            <person name="Han J."/>
            <person name="Lapidus A."/>
            <person name="Cheng J.-F."/>
            <person name="Goodwin L."/>
            <person name="Pitluck S."/>
            <person name="Peters L."/>
            <person name="Mikhailova N."/>
            <person name="Davenport K."/>
            <person name="Detter J.C."/>
            <person name="Han C."/>
            <person name="Tapia R."/>
            <person name="Land M."/>
            <person name="Hauser L."/>
            <person name="Kyrpides N."/>
            <person name="Ivanova N."/>
            <person name="Pagani I."/>
            <person name="Sproer C."/>
            <person name="Anderson I."/>
            <person name="Woyke T."/>
        </authorList>
    </citation>
    <scope>NUCLEOTIDE SEQUENCE</scope>
    <source>
        <strain evidence="7">XH-70</strain>
    </source>
</reference>
<sequence>MIGDVGANAIPKLPAHLDRIMYEAVTIDSDGASFDLVVDRAATFEYDGVVVRNADSLPEGALDDRAIDAVDATTIRTADPQAASGAVGNARSDHTLVLLEGGSPEMNRFAVEAEKVDVLTRPMSRDGDVNHVMAKAAATNGVRLECNLGGILRRTGGRRVRAIQSLRKLYELVEYYDAPYVVSAGASSHLELRAPRELCAVGEQLGLPSGWVSEGLAEWGRLASRNRHVRSESFIEPGVERGRYETDR</sequence>
<dbReference type="InterPro" id="IPR002738">
    <property type="entry name" value="RNase_P_p30"/>
</dbReference>
<evidence type="ECO:0000256" key="2">
    <source>
        <dbReference type="ARBA" id="ARBA00022694"/>
    </source>
</evidence>
<keyword evidence="5 6" id="KW-0378">Hydrolase</keyword>
<dbReference type="EC" id="3.1.26.5" evidence="6"/>
<dbReference type="Gene3D" id="3.20.20.140">
    <property type="entry name" value="Metal-dependent hydrolases"/>
    <property type="match status" value="1"/>
</dbReference>
<dbReference type="SUPFAM" id="SSF89550">
    <property type="entry name" value="PHP domain-like"/>
    <property type="match status" value="1"/>
</dbReference>
<proteinExistence type="inferred from homology"/>
<evidence type="ECO:0000256" key="5">
    <source>
        <dbReference type="ARBA" id="ARBA00022801"/>
    </source>
</evidence>
<comment type="function">
    <text evidence="6">Part of ribonuclease P, a protein complex that generates mature tRNA molecules by cleaving their 5'-ends.</text>
</comment>
<dbReference type="GO" id="GO:0004526">
    <property type="term" value="F:ribonuclease P activity"/>
    <property type="evidence" value="ECO:0007669"/>
    <property type="project" value="UniProtKB-UniRule"/>
</dbReference>
<name>L0IC37_HALRX</name>
<comment type="similarity">
    <text evidence="6">Belongs to the eukaryotic/archaeal RNase P protein component 3 family.</text>
</comment>
<accession>L0IC37</accession>
<comment type="subcellular location">
    <subcellularLocation>
        <location evidence="6">Cytoplasm</location>
    </subcellularLocation>
</comment>
<dbReference type="HOGENOM" id="CLU_074509_1_0_2"/>
<dbReference type="AlphaFoldDB" id="L0IC37"/>
<dbReference type="InterPro" id="IPR023539">
    <property type="entry name" value="RNase_P_comp-3_arc"/>
</dbReference>
<protein>
    <recommendedName>
        <fullName evidence="6">Ribonuclease P protein component 3</fullName>
        <shortName evidence="6">RNase P component 3</shortName>
        <ecNumber evidence="6">3.1.26.5</ecNumber>
    </recommendedName>
    <alternativeName>
        <fullName evidence="6">Rpp30</fullName>
    </alternativeName>
</protein>
<dbReference type="InterPro" id="IPR016195">
    <property type="entry name" value="Pol/histidinol_Pase-like"/>
</dbReference>
<evidence type="ECO:0000256" key="3">
    <source>
        <dbReference type="ARBA" id="ARBA00022722"/>
    </source>
</evidence>
<dbReference type="eggNOG" id="arCOG00307">
    <property type="taxonomic scope" value="Archaea"/>
</dbReference>
<keyword evidence="4 6" id="KW-0255">Endonuclease</keyword>
<comment type="subunit">
    <text evidence="6">Consists of a catalytic RNA component and at least 4-5 protein subunits.</text>
</comment>
<comment type="catalytic activity">
    <reaction evidence="6">
        <text>Endonucleolytic cleavage of RNA, removing 5'-extranucleotides from tRNA precursor.</text>
        <dbReference type="EC" id="3.1.26.5"/>
    </reaction>
</comment>